<dbReference type="Pfam" id="PF03975">
    <property type="entry name" value="CheD"/>
    <property type="match status" value="1"/>
</dbReference>
<evidence type="ECO:0000256" key="1">
    <source>
        <dbReference type="ARBA" id="ARBA00022500"/>
    </source>
</evidence>
<comment type="caution">
    <text evidence="4">The sequence shown here is derived from an EMBL/GenBank/DDBJ whole genome shotgun (WGS) entry which is preliminary data.</text>
</comment>
<proteinExistence type="inferred from homology"/>
<dbReference type="HAMAP" id="MF_01440">
    <property type="entry name" value="CheD"/>
    <property type="match status" value="1"/>
</dbReference>
<keyword evidence="1 3" id="KW-0145">Chemotaxis</keyword>
<dbReference type="EC" id="3.5.1.44" evidence="3"/>
<dbReference type="PATRIC" id="fig|626887.3.peg.1526"/>
<dbReference type="CDD" id="cd16352">
    <property type="entry name" value="CheD"/>
    <property type="match status" value="1"/>
</dbReference>
<name>N6VY91_9GAMM</name>
<dbReference type="OrthoDB" id="9807202at2"/>
<dbReference type="AlphaFoldDB" id="N6VY91"/>
<keyword evidence="5" id="KW-1185">Reference proteome</keyword>
<keyword evidence="2 3" id="KW-0378">Hydrolase</keyword>
<dbReference type="GO" id="GO:0050568">
    <property type="term" value="F:protein-glutamine glutaminase activity"/>
    <property type="evidence" value="ECO:0007669"/>
    <property type="project" value="UniProtKB-UniRule"/>
</dbReference>
<dbReference type="InterPro" id="IPR011324">
    <property type="entry name" value="Cytotoxic_necrot_fac-like_cat"/>
</dbReference>
<evidence type="ECO:0000313" key="4">
    <source>
        <dbReference type="EMBL" id="ENO15210.1"/>
    </source>
</evidence>
<dbReference type="RefSeq" id="WP_004579506.1">
    <property type="nucleotide sequence ID" value="NZ_AP028878.1"/>
</dbReference>
<sequence length="165" mass="18335">MIVELGNGIDIFLQPGDWYFGDEHTRIRTILGSCVAVSLWHPRYRRGGMCHYMLPGTNVEGRTLNGRYGEDALQLLVQEIIRHGDQPGDYEAKLFGGADMFGADTRDETVASRNIKAAHALIARHGLRVKSHSLGGNRYRQLIFKLADGSVWVRHGNGADCEDVA</sequence>
<evidence type="ECO:0000256" key="2">
    <source>
        <dbReference type="ARBA" id="ARBA00022801"/>
    </source>
</evidence>
<organism evidence="4 5">
    <name type="scientific">Marinobacter nanhaiticus D15-8W</name>
    <dbReference type="NCBI Taxonomy" id="626887"/>
    <lineage>
        <taxon>Bacteria</taxon>
        <taxon>Pseudomonadati</taxon>
        <taxon>Pseudomonadota</taxon>
        <taxon>Gammaproteobacteria</taxon>
        <taxon>Pseudomonadales</taxon>
        <taxon>Marinobacteraceae</taxon>
        <taxon>Marinobacter</taxon>
    </lineage>
</organism>
<dbReference type="PANTHER" id="PTHR35147:SF3">
    <property type="entry name" value="CHEMORECEPTOR GLUTAMINE DEAMIDASE CHED 1-RELATED"/>
    <property type="match status" value="1"/>
</dbReference>
<dbReference type="InterPro" id="IPR038592">
    <property type="entry name" value="CheD-like_sf"/>
</dbReference>
<gene>
    <name evidence="3" type="primary">cheD</name>
    <name evidence="4" type="ORF">J057_07666</name>
</gene>
<reference evidence="4 5" key="1">
    <citation type="journal article" date="2013" name="Genome Announc.">
        <title>Genome Sequence of the Polycyclic Aromatic Hydrocarbon-Degrading Bacterium Strain Marinobacter nanhaiticus D15-8WT.</title>
        <authorList>
            <person name="Cui Z."/>
            <person name="Gao W."/>
            <person name="Li Q."/>
            <person name="Xu G."/>
            <person name="Zheng L."/>
        </authorList>
    </citation>
    <scope>NUCLEOTIDE SEQUENCE [LARGE SCALE GENOMIC DNA]</scope>
    <source>
        <strain evidence="4 5">D15-8W</strain>
    </source>
</reference>
<protein>
    <recommendedName>
        <fullName evidence="3">Probable chemoreceptor glutamine deamidase CheD</fullName>
        <ecNumber evidence="3">3.5.1.44</ecNumber>
    </recommendedName>
</protein>
<accession>N6VY91</accession>
<dbReference type="PANTHER" id="PTHR35147">
    <property type="entry name" value="CHEMORECEPTOR GLUTAMINE DEAMIDASE CHED-RELATED"/>
    <property type="match status" value="1"/>
</dbReference>
<dbReference type="SUPFAM" id="SSF64438">
    <property type="entry name" value="CNF1/YfiH-like putative cysteine hydrolases"/>
    <property type="match status" value="1"/>
</dbReference>
<dbReference type="InterPro" id="IPR005659">
    <property type="entry name" value="Chemorcpt_Glu_NH3ase_CheD"/>
</dbReference>
<dbReference type="Gene3D" id="3.30.1330.200">
    <property type="match status" value="1"/>
</dbReference>
<dbReference type="GO" id="GO:0006935">
    <property type="term" value="P:chemotaxis"/>
    <property type="evidence" value="ECO:0007669"/>
    <property type="project" value="UniProtKB-UniRule"/>
</dbReference>
<evidence type="ECO:0000313" key="5">
    <source>
        <dbReference type="Proteomes" id="UP000013165"/>
    </source>
</evidence>
<evidence type="ECO:0000256" key="3">
    <source>
        <dbReference type="HAMAP-Rule" id="MF_01440"/>
    </source>
</evidence>
<dbReference type="eggNOG" id="COG1871">
    <property type="taxonomic scope" value="Bacteria"/>
</dbReference>
<dbReference type="EMBL" id="APLQ01000011">
    <property type="protein sequence ID" value="ENO15210.1"/>
    <property type="molecule type" value="Genomic_DNA"/>
</dbReference>
<comment type="function">
    <text evidence="3">Probably deamidates glutamine residues to glutamate on methyl-accepting chemotaxis receptors (MCPs), playing an important role in chemotaxis.</text>
</comment>
<dbReference type="Proteomes" id="UP000013165">
    <property type="component" value="Unassembled WGS sequence"/>
</dbReference>
<dbReference type="HOGENOM" id="CLU_087854_1_1_6"/>
<comment type="similarity">
    <text evidence="3">Belongs to the CheD family.</text>
</comment>
<comment type="catalytic activity">
    <reaction evidence="3">
        <text>L-glutaminyl-[protein] + H2O = L-glutamyl-[protein] + NH4(+)</text>
        <dbReference type="Rhea" id="RHEA:16441"/>
        <dbReference type="Rhea" id="RHEA-COMP:10207"/>
        <dbReference type="Rhea" id="RHEA-COMP:10208"/>
        <dbReference type="ChEBI" id="CHEBI:15377"/>
        <dbReference type="ChEBI" id="CHEBI:28938"/>
        <dbReference type="ChEBI" id="CHEBI:29973"/>
        <dbReference type="ChEBI" id="CHEBI:30011"/>
        <dbReference type="EC" id="3.5.1.44"/>
    </reaction>
</comment>
<dbReference type="STRING" id="626887.J057_07666"/>